<dbReference type="PROSITE" id="PS00583">
    <property type="entry name" value="PFKB_KINASES_1"/>
    <property type="match status" value="1"/>
</dbReference>
<dbReference type="InterPro" id="IPR022463">
    <property type="entry name" value="1-PFruKinase"/>
</dbReference>
<dbReference type="InterPro" id="IPR017583">
    <property type="entry name" value="Tagatose/fructose_Pkinase"/>
</dbReference>
<keyword evidence="4 8" id="KW-0418">Kinase</keyword>
<feature type="domain" description="Carbohydrate kinase PfkB" evidence="9">
    <location>
        <begin position="10"/>
        <end position="299"/>
    </location>
</feature>
<dbReference type="NCBIfam" id="TIGR03168">
    <property type="entry name" value="1-PFK"/>
    <property type="match status" value="1"/>
</dbReference>
<proteinExistence type="inferred from homology"/>
<evidence type="ECO:0000256" key="2">
    <source>
        <dbReference type="ARBA" id="ARBA00022679"/>
    </source>
</evidence>
<evidence type="ECO:0000256" key="3">
    <source>
        <dbReference type="ARBA" id="ARBA00022741"/>
    </source>
</evidence>
<dbReference type="OrthoDB" id="9801219at2"/>
<dbReference type="NCBIfam" id="TIGR03828">
    <property type="entry name" value="pfkB"/>
    <property type="match status" value="1"/>
</dbReference>
<dbReference type="EMBL" id="AJLO02000014">
    <property type="protein sequence ID" value="KOF00239.1"/>
    <property type="molecule type" value="Genomic_DNA"/>
</dbReference>
<evidence type="ECO:0000256" key="4">
    <source>
        <dbReference type="ARBA" id="ARBA00022777"/>
    </source>
</evidence>
<keyword evidence="3 8" id="KW-0547">Nucleotide-binding</keyword>
<dbReference type="RefSeq" id="WP_010485717.1">
    <property type="nucleotide sequence ID" value="NZ_AJLO02000014.1"/>
</dbReference>
<dbReference type="GO" id="GO:0008662">
    <property type="term" value="F:1-phosphofructokinase activity"/>
    <property type="evidence" value="ECO:0007669"/>
    <property type="project" value="UniProtKB-UniRule"/>
</dbReference>
<dbReference type="CDD" id="cd01164">
    <property type="entry name" value="FruK_PfkB_like"/>
    <property type="match status" value="1"/>
</dbReference>
<dbReference type="FunFam" id="3.40.1190.20:FF:000001">
    <property type="entry name" value="Phosphofructokinase"/>
    <property type="match status" value="1"/>
</dbReference>
<dbReference type="PIRSF" id="PIRSF000535">
    <property type="entry name" value="1PFK/6PFK/LacC"/>
    <property type="match status" value="1"/>
</dbReference>
<evidence type="ECO:0000313" key="10">
    <source>
        <dbReference type="EMBL" id="KOF00239.1"/>
    </source>
</evidence>
<evidence type="ECO:0000256" key="5">
    <source>
        <dbReference type="ARBA" id="ARBA00022840"/>
    </source>
</evidence>
<protein>
    <recommendedName>
        <fullName evidence="7">Phosphofructokinase</fullName>
    </recommendedName>
</protein>
<dbReference type="Pfam" id="PF00294">
    <property type="entry name" value="PfkB"/>
    <property type="match status" value="1"/>
</dbReference>
<comment type="caution">
    <text evidence="10">The sequence shown here is derived from an EMBL/GenBank/DDBJ whole genome shotgun (WGS) entry which is preliminary data.</text>
</comment>
<dbReference type="PROSITE" id="PS00584">
    <property type="entry name" value="PFKB_KINASES_2"/>
    <property type="match status" value="1"/>
</dbReference>
<dbReference type="GO" id="GO:0016052">
    <property type="term" value="P:carbohydrate catabolic process"/>
    <property type="evidence" value="ECO:0007669"/>
    <property type="project" value="UniProtKB-ARBA"/>
</dbReference>
<dbReference type="GO" id="GO:0005524">
    <property type="term" value="F:ATP binding"/>
    <property type="evidence" value="ECO:0007669"/>
    <property type="project" value="UniProtKB-UniRule"/>
</dbReference>
<dbReference type="InterPro" id="IPR002173">
    <property type="entry name" value="Carboh/pur_kinase_PfkB_CS"/>
</dbReference>
<dbReference type="PANTHER" id="PTHR46566">
    <property type="entry name" value="1-PHOSPHOFRUCTOKINASE-RELATED"/>
    <property type="match status" value="1"/>
</dbReference>
<keyword evidence="5 8" id="KW-0067">ATP-binding</keyword>
<dbReference type="PANTHER" id="PTHR46566:SF5">
    <property type="entry name" value="1-PHOSPHOFRUCTOKINASE"/>
    <property type="match status" value="1"/>
</dbReference>
<evidence type="ECO:0000256" key="6">
    <source>
        <dbReference type="ARBA" id="ARBA00047745"/>
    </source>
</evidence>
<evidence type="ECO:0000256" key="8">
    <source>
        <dbReference type="RuleBase" id="RU369061"/>
    </source>
</evidence>
<keyword evidence="2 7" id="KW-0808">Transferase</keyword>
<comment type="catalytic activity">
    <reaction evidence="6 8">
        <text>beta-D-fructose 1-phosphate + ATP = beta-D-fructose 1,6-bisphosphate + ADP + H(+)</text>
        <dbReference type="Rhea" id="RHEA:14213"/>
        <dbReference type="ChEBI" id="CHEBI:15378"/>
        <dbReference type="ChEBI" id="CHEBI:30616"/>
        <dbReference type="ChEBI" id="CHEBI:32966"/>
        <dbReference type="ChEBI" id="CHEBI:138881"/>
        <dbReference type="ChEBI" id="CHEBI:456216"/>
        <dbReference type="EC" id="2.7.1.56"/>
    </reaction>
</comment>
<dbReference type="InterPro" id="IPR029056">
    <property type="entry name" value="Ribokinase-like"/>
</dbReference>
<evidence type="ECO:0000259" key="9">
    <source>
        <dbReference type="Pfam" id="PF00294"/>
    </source>
</evidence>
<gene>
    <name evidence="10" type="ORF">W7K_05290</name>
</gene>
<organism evidence="10 11">
    <name type="scientific">Stenotrophomonas geniculata N1</name>
    <dbReference type="NCBI Taxonomy" id="1167641"/>
    <lineage>
        <taxon>Bacteria</taxon>
        <taxon>Pseudomonadati</taxon>
        <taxon>Pseudomonadota</taxon>
        <taxon>Gammaproteobacteria</taxon>
        <taxon>Lysobacterales</taxon>
        <taxon>Lysobacteraceae</taxon>
        <taxon>Stenotrophomonas</taxon>
    </lineage>
</organism>
<name>A0A0L8ACV5_9GAMM</name>
<comment type="similarity">
    <text evidence="1 7 8">Belongs to the carbohydrate kinase PfkB family.</text>
</comment>
<dbReference type="InterPro" id="IPR011611">
    <property type="entry name" value="PfkB_dom"/>
</dbReference>
<dbReference type="AlphaFoldDB" id="A0A0L8ACV5"/>
<evidence type="ECO:0000256" key="7">
    <source>
        <dbReference type="PIRNR" id="PIRNR000535"/>
    </source>
</evidence>
<evidence type="ECO:0000256" key="1">
    <source>
        <dbReference type="ARBA" id="ARBA00010688"/>
    </source>
</evidence>
<dbReference type="SUPFAM" id="SSF53613">
    <property type="entry name" value="Ribokinase-like"/>
    <property type="match status" value="1"/>
</dbReference>
<accession>A0A0L8ACV5</accession>
<dbReference type="Proteomes" id="UP000036890">
    <property type="component" value="Unassembled WGS sequence"/>
</dbReference>
<sequence>MNSRAVTVTLNPAIDQTVRLAGLRPGHVHRARSSHDDAGGKGINVAACLADWGVPTTALGVVGDGNAGVFSALFAERGIEDGCLRVPGHTRTNIKLVDEADGETTDINLPGLSLREADLDAVSGRLAALLRPGLPVVLSGSLPSGLPADAWARLQAQAGTAGARVLLDTSDDALAAALSDAAGALPYAVKPNRHELEAWAGTPLLDRSALRAAGRALVERGVALVAISMGADGALFIDRSGALVARPPRLAQGSTVGAGDAMVAGIAAAMLESSLDLAGCARLATAFSMSRLQSGDARRLDPAQVRAWAGDVLIERLD</sequence>
<reference evidence="10 11" key="1">
    <citation type="journal article" date="2012" name="J. Bacteriol.">
        <title>Genome sequence of a novel nicotine-degrading strain, Pseudomonas geniculata N1.</title>
        <authorList>
            <person name="Tang H."/>
            <person name="Yu H."/>
            <person name="Tai C."/>
            <person name="Huang K."/>
            <person name="Liu Y."/>
            <person name="Wang L."/>
            <person name="Yao Y."/>
            <person name="Wu G."/>
            <person name="Xu P."/>
        </authorList>
    </citation>
    <scope>NUCLEOTIDE SEQUENCE [LARGE SCALE GENOMIC DNA]</scope>
    <source>
        <strain evidence="10 11">N1</strain>
    </source>
</reference>
<dbReference type="GO" id="GO:0044281">
    <property type="term" value="P:small molecule metabolic process"/>
    <property type="evidence" value="ECO:0007669"/>
    <property type="project" value="UniProtKB-ARBA"/>
</dbReference>
<evidence type="ECO:0000313" key="11">
    <source>
        <dbReference type="Proteomes" id="UP000036890"/>
    </source>
</evidence>
<dbReference type="Gene3D" id="3.40.1190.20">
    <property type="match status" value="1"/>
</dbReference>
<dbReference type="GO" id="GO:0005829">
    <property type="term" value="C:cytosol"/>
    <property type="evidence" value="ECO:0007669"/>
    <property type="project" value="TreeGrafter"/>
</dbReference>
<comment type="function">
    <text evidence="8">Catalyzes the ATP-dependent phosphorylation of fructose-l-phosphate to fructose-l,6-bisphosphate.</text>
</comment>